<evidence type="ECO:0000313" key="3">
    <source>
        <dbReference type="Proteomes" id="UP000216308"/>
    </source>
</evidence>
<organism evidence="2 3">
    <name type="scientific">Halorubrum halodurans</name>
    <dbReference type="NCBI Taxonomy" id="1383851"/>
    <lineage>
        <taxon>Archaea</taxon>
        <taxon>Methanobacteriati</taxon>
        <taxon>Methanobacteriota</taxon>
        <taxon>Stenosarchaea group</taxon>
        <taxon>Halobacteria</taxon>
        <taxon>Halobacteriales</taxon>
        <taxon>Haloferacaceae</taxon>
        <taxon>Halorubrum</taxon>
    </lineage>
</organism>
<reference evidence="2 3" key="1">
    <citation type="journal article" date="2014" name="Front. Microbiol.">
        <title>Population and genomic analysis of the genus Halorubrum.</title>
        <authorList>
            <person name="Fullmer M.S."/>
            <person name="Soucy S.M."/>
            <person name="Swithers K.S."/>
            <person name="Makkay A.M."/>
            <person name="Wheeler R."/>
            <person name="Ventosa A."/>
            <person name="Gogarten J.P."/>
            <person name="Papke R.T."/>
        </authorList>
    </citation>
    <scope>NUCLEOTIDE SEQUENCE [LARGE SCALE GENOMIC DNA]</scope>
    <source>
        <strain evidence="2 3">Cb34</strain>
    </source>
</reference>
<dbReference type="AlphaFoldDB" id="A0A256IEK3"/>
<keyword evidence="3" id="KW-1185">Reference proteome</keyword>
<dbReference type="EMBL" id="NHPJ01000110">
    <property type="protein sequence ID" value="OYR54903.1"/>
    <property type="molecule type" value="Genomic_DNA"/>
</dbReference>
<protein>
    <recommendedName>
        <fullName evidence="4">DUF1320 domain-containing protein</fullName>
    </recommendedName>
</protein>
<gene>
    <name evidence="2" type="ORF">DJ70_12805</name>
</gene>
<accession>A0A256IEK3</accession>
<sequence length="139" mass="15609">MAVDDNTLKAEVRALTDYGVTIISDDDLQEVVDLSKRELLADIGTQEVDLYDDLNAERALFWLSCIFLKVKSGEIYAPSFSISELSVRQSNFTERHGIWMDNFRKHYRAMDGGAPVGHTKSNRPDRAYGFDNSATSNGL</sequence>
<comment type="caution">
    <text evidence="2">The sequence shown here is derived from an EMBL/GenBank/DDBJ whole genome shotgun (WGS) entry which is preliminary data.</text>
</comment>
<feature type="region of interest" description="Disordered" evidence="1">
    <location>
        <begin position="114"/>
        <end position="139"/>
    </location>
</feature>
<name>A0A256IEK3_9EURY</name>
<evidence type="ECO:0000313" key="2">
    <source>
        <dbReference type="EMBL" id="OYR54903.1"/>
    </source>
</evidence>
<dbReference type="Proteomes" id="UP000216308">
    <property type="component" value="Unassembled WGS sequence"/>
</dbReference>
<proteinExistence type="predicted"/>
<dbReference type="RefSeq" id="WP_094533630.1">
    <property type="nucleotide sequence ID" value="NZ_NHPJ01000110.1"/>
</dbReference>
<evidence type="ECO:0000256" key="1">
    <source>
        <dbReference type="SAM" id="MobiDB-lite"/>
    </source>
</evidence>
<dbReference type="OrthoDB" id="346389at2157"/>
<evidence type="ECO:0008006" key="4">
    <source>
        <dbReference type="Google" id="ProtNLM"/>
    </source>
</evidence>